<sequence>MTDEEHQALLQQVMARNAGSENAMAQLYRALSGQVFAFVRQRLSAADDHTVQSVVQEVLYEVWRAAPHFSGASMVKTWVLGIARHKLLDAARRNRHAGRHDDIADHAETLPDESADILATLAEKQRAEWLAFCMDKLPVDQRESLHLLLVEALSVQAIADIQGCPGGTVKTRVFHAKAKLKNCLARWLRHDGDTPGAPGIRGNAA</sequence>
<dbReference type="STRING" id="365044.Pnap_1685"/>
<feature type="domain" description="RNA polymerase sigma factor 70 region 4 type 2" evidence="6">
    <location>
        <begin position="129"/>
        <end position="180"/>
    </location>
</feature>
<keyword evidence="8" id="KW-1185">Reference proteome</keyword>
<dbReference type="PANTHER" id="PTHR43133:SF32">
    <property type="entry name" value="BLR3042 PROTEIN"/>
    <property type="match status" value="1"/>
</dbReference>
<dbReference type="NCBIfam" id="TIGR02937">
    <property type="entry name" value="sigma70-ECF"/>
    <property type="match status" value="1"/>
</dbReference>
<dbReference type="GO" id="GO:0016987">
    <property type="term" value="F:sigma factor activity"/>
    <property type="evidence" value="ECO:0007669"/>
    <property type="project" value="UniProtKB-KW"/>
</dbReference>
<dbReference type="GO" id="GO:0006352">
    <property type="term" value="P:DNA-templated transcription initiation"/>
    <property type="evidence" value="ECO:0007669"/>
    <property type="project" value="InterPro"/>
</dbReference>
<evidence type="ECO:0000256" key="2">
    <source>
        <dbReference type="ARBA" id="ARBA00023015"/>
    </source>
</evidence>
<organism evidence="7 8">
    <name type="scientific">Polaromonas naphthalenivorans (strain CJ2)</name>
    <dbReference type="NCBI Taxonomy" id="365044"/>
    <lineage>
        <taxon>Bacteria</taxon>
        <taxon>Pseudomonadati</taxon>
        <taxon>Pseudomonadota</taxon>
        <taxon>Betaproteobacteria</taxon>
        <taxon>Burkholderiales</taxon>
        <taxon>Comamonadaceae</taxon>
        <taxon>Polaromonas</taxon>
    </lineage>
</organism>
<dbReference type="GO" id="GO:0003677">
    <property type="term" value="F:DNA binding"/>
    <property type="evidence" value="ECO:0007669"/>
    <property type="project" value="InterPro"/>
</dbReference>
<comment type="similarity">
    <text evidence="1">Belongs to the sigma-70 factor family. ECF subfamily.</text>
</comment>
<evidence type="ECO:0000259" key="6">
    <source>
        <dbReference type="Pfam" id="PF08281"/>
    </source>
</evidence>
<evidence type="ECO:0000256" key="4">
    <source>
        <dbReference type="ARBA" id="ARBA00023163"/>
    </source>
</evidence>
<reference evidence="8" key="1">
    <citation type="journal article" date="2009" name="Environ. Microbiol.">
        <title>The genome of Polaromonas naphthalenivorans strain CJ2, isolated from coal tar-contaminated sediment, reveals physiological and metabolic versatility and evolution through extensive horizontal gene transfer.</title>
        <authorList>
            <person name="Yagi J.M."/>
            <person name="Sims D."/>
            <person name="Brettin T."/>
            <person name="Bruce D."/>
            <person name="Madsen E.L."/>
        </authorList>
    </citation>
    <scope>NUCLEOTIDE SEQUENCE [LARGE SCALE GENOMIC DNA]</scope>
    <source>
        <strain evidence="8">CJ2</strain>
    </source>
</reference>
<dbReference type="InterPro" id="IPR013249">
    <property type="entry name" value="RNA_pol_sigma70_r4_t2"/>
</dbReference>
<dbReference type="Pfam" id="PF08281">
    <property type="entry name" value="Sigma70_r4_2"/>
    <property type="match status" value="1"/>
</dbReference>
<dbReference type="KEGG" id="pna:Pnap_1685"/>
<gene>
    <name evidence="7" type="ordered locus">Pnap_1685</name>
</gene>
<dbReference type="Gene3D" id="1.10.1740.10">
    <property type="match status" value="1"/>
</dbReference>
<dbReference type="AlphaFoldDB" id="A1VMX0"/>
<dbReference type="EMBL" id="CP000529">
    <property type="protein sequence ID" value="ABM36998.1"/>
    <property type="molecule type" value="Genomic_DNA"/>
</dbReference>
<dbReference type="PANTHER" id="PTHR43133">
    <property type="entry name" value="RNA POLYMERASE ECF-TYPE SIGMA FACTO"/>
    <property type="match status" value="1"/>
</dbReference>
<proteinExistence type="inferred from homology"/>
<dbReference type="SUPFAM" id="SSF88659">
    <property type="entry name" value="Sigma3 and sigma4 domains of RNA polymerase sigma factors"/>
    <property type="match status" value="1"/>
</dbReference>
<dbReference type="InterPro" id="IPR036388">
    <property type="entry name" value="WH-like_DNA-bd_sf"/>
</dbReference>
<feature type="domain" description="RNA polymerase sigma-70 region 2" evidence="5">
    <location>
        <begin position="27"/>
        <end position="95"/>
    </location>
</feature>
<dbReference type="OrthoDB" id="9780326at2"/>
<dbReference type="HOGENOM" id="CLU_047691_3_0_4"/>
<keyword evidence="3" id="KW-0731">Sigma factor</keyword>
<dbReference type="Gene3D" id="1.10.10.10">
    <property type="entry name" value="Winged helix-like DNA-binding domain superfamily/Winged helix DNA-binding domain"/>
    <property type="match status" value="1"/>
</dbReference>
<dbReference type="Pfam" id="PF04542">
    <property type="entry name" value="Sigma70_r2"/>
    <property type="match status" value="1"/>
</dbReference>
<keyword evidence="4" id="KW-0804">Transcription</keyword>
<dbReference type="InterPro" id="IPR013324">
    <property type="entry name" value="RNA_pol_sigma_r3/r4-like"/>
</dbReference>
<evidence type="ECO:0000313" key="8">
    <source>
        <dbReference type="Proteomes" id="UP000000644"/>
    </source>
</evidence>
<dbReference type="RefSeq" id="WP_011801084.1">
    <property type="nucleotide sequence ID" value="NC_008781.1"/>
</dbReference>
<dbReference type="InterPro" id="IPR013325">
    <property type="entry name" value="RNA_pol_sigma_r2"/>
</dbReference>
<accession>A1VMX0</accession>
<dbReference type="InterPro" id="IPR039425">
    <property type="entry name" value="RNA_pol_sigma-70-like"/>
</dbReference>
<name>A1VMX0_POLNA</name>
<evidence type="ECO:0000259" key="5">
    <source>
        <dbReference type="Pfam" id="PF04542"/>
    </source>
</evidence>
<dbReference type="eggNOG" id="COG1595">
    <property type="taxonomic scope" value="Bacteria"/>
</dbReference>
<dbReference type="InterPro" id="IPR007627">
    <property type="entry name" value="RNA_pol_sigma70_r2"/>
</dbReference>
<protein>
    <submittedName>
        <fullName evidence="7">RNA polymerase, sigma-24 subunit, ECF subfamily</fullName>
    </submittedName>
</protein>
<evidence type="ECO:0000313" key="7">
    <source>
        <dbReference type="EMBL" id="ABM36998.1"/>
    </source>
</evidence>
<keyword evidence="2" id="KW-0805">Transcription regulation</keyword>
<dbReference type="SUPFAM" id="SSF88946">
    <property type="entry name" value="Sigma2 domain of RNA polymerase sigma factors"/>
    <property type="match status" value="1"/>
</dbReference>
<dbReference type="InterPro" id="IPR014284">
    <property type="entry name" value="RNA_pol_sigma-70_dom"/>
</dbReference>
<evidence type="ECO:0000256" key="1">
    <source>
        <dbReference type="ARBA" id="ARBA00010641"/>
    </source>
</evidence>
<evidence type="ECO:0000256" key="3">
    <source>
        <dbReference type="ARBA" id="ARBA00023082"/>
    </source>
</evidence>
<dbReference type="Proteomes" id="UP000000644">
    <property type="component" value="Chromosome"/>
</dbReference>